<evidence type="ECO:0000313" key="2">
    <source>
        <dbReference type="Proteomes" id="UP000035368"/>
    </source>
</evidence>
<evidence type="ECO:0000313" key="1">
    <source>
        <dbReference type="EMBL" id="AKK03360.1"/>
    </source>
</evidence>
<organism evidence="1 2">
    <name type="scientific">Corynebacterium epidermidicanis</name>
    <dbReference type="NCBI Taxonomy" id="1050174"/>
    <lineage>
        <taxon>Bacteria</taxon>
        <taxon>Bacillati</taxon>
        <taxon>Actinomycetota</taxon>
        <taxon>Actinomycetes</taxon>
        <taxon>Mycobacteriales</taxon>
        <taxon>Corynebacteriaceae</taxon>
        <taxon>Corynebacterium</taxon>
    </lineage>
</organism>
<dbReference type="InterPro" id="IPR017519">
    <property type="entry name" value="CHP03085"/>
</dbReference>
<dbReference type="OrthoDB" id="3268903at2"/>
<proteinExistence type="predicted"/>
<dbReference type="InterPro" id="IPR017517">
    <property type="entry name" value="Maleyloyr_isom"/>
</dbReference>
<sequence length="202" mass="22661">MSFSKQERIQLTRLLLDVGPDAPTCCEGWNTRDLAVHLFVREHRPLAAAGMFFPPLASRLEAVSNEVAQWEFSDFVNRWGSGPPRGIKPVDQLMNRAENFVHHEDVRRATNYTPRQFDVATQRELYSALKMAKSMLKGSTQRVVLNPSGEVAFPQLFAGNRRAAETVEVSGPVAELLLWVFGRPAKDVEFTGDPAALRLIQL</sequence>
<protein>
    <submittedName>
        <fullName evidence="1">Putative TIGR03085 family protein</fullName>
    </submittedName>
</protein>
<dbReference type="PATRIC" id="fig|1050174.4.peg.1521"/>
<name>A0A0G3GS19_9CORY</name>
<keyword evidence="2" id="KW-1185">Reference proteome</keyword>
<reference evidence="1 2" key="1">
    <citation type="submission" date="2015-05" db="EMBL/GenBank/DDBJ databases">
        <title>Complete genome sequence of Corynebacterium epidermidicanis DSM 45586, isolated from the skin of a dog suffering from pruritus.</title>
        <authorList>
            <person name="Ruckert C."/>
            <person name="Albersmeier A."/>
            <person name="Winkler A."/>
            <person name="Tauch A."/>
        </authorList>
    </citation>
    <scope>NUCLEOTIDE SEQUENCE [LARGE SCALE GENOMIC DNA]</scope>
    <source>
        <strain evidence="1 2">DSM 45586</strain>
    </source>
</reference>
<dbReference type="STRING" id="1050174.CEPID_07550"/>
<gene>
    <name evidence="1" type="ORF">CEPID_07550</name>
</gene>
<dbReference type="EMBL" id="CP011541">
    <property type="protein sequence ID" value="AKK03360.1"/>
    <property type="molecule type" value="Genomic_DNA"/>
</dbReference>
<dbReference type="AlphaFoldDB" id="A0A0G3GS19"/>
<dbReference type="KEGG" id="cei:CEPID_07550"/>
<dbReference type="NCBIfam" id="TIGR03083">
    <property type="entry name" value="maleylpyruvate isomerase family mycothiol-dependent enzyme"/>
    <property type="match status" value="1"/>
</dbReference>
<dbReference type="RefSeq" id="WP_047240410.1">
    <property type="nucleotide sequence ID" value="NZ_CP011541.1"/>
</dbReference>
<dbReference type="Proteomes" id="UP000035368">
    <property type="component" value="Chromosome"/>
</dbReference>
<dbReference type="NCBIfam" id="TIGR03085">
    <property type="entry name" value="TIGR03085 family metal-binding protein"/>
    <property type="match status" value="1"/>
</dbReference>
<accession>A0A0G3GS19</accession>